<dbReference type="RefSeq" id="WP_166099629.1">
    <property type="nucleotide sequence ID" value="NZ_BMMY01000005.1"/>
</dbReference>
<dbReference type="Gene3D" id="1.10.1740.10">
    <property type="match status" value="1"/>
</dbReference>
<evidence type="ECO:0000259" key="7">
    <source>
        <dbReference type="Pfam" id="PF04542"/>
    </source>
</evidence>
<reference evidence="9 10" key="1">
    <citation type="submission" date="2020-08" db="EMBL/GenBank/DDBJ databases">
        <title>Genome sequence of Phycicoccus endophyticus JCM 31784T.</title>
        <authorList>
            <person name="Hyun D.-W."/>
            <person name="Bae J.-W."/>
        </authorList>
    </citation>
    <scope>NUCLEOTIDE SEQUENCE [LARGE SCALE GENOMIC DNA]</scope>
    <source>
        <strain evidence="9 10">JCM 31784</strain>
    </source>
</reference>
<evidence type="ECO:0000259" key="8">
    <source>
        <dbReference type="Pfam" id="PF08281"/>
    </source>
</evidence>
<evidence type="ECO:0000256" key="4">
    <source>
        <dbReference type="ARBA" id="ARBA00023125"/>
    </source>
</evidence>
<dbReference type="EMBL" id="CP060712">
    <property type="protein sequence ID" value="QNN49357.1"/>
    <property type="molecule type" value="Genomic_DNA"/>
</dbReference>
<dbReference type="GO" id="GO:0003677">
    <property type="term" value="F:DNA binding"/>
    <property type="evidence" value="ECO:0007669"/>
    <property type="project" value="UniProtKB-KW"/>
</dbReference>
<organism evidence="9 10">
    <name type="scientific">Phycicoccus endophyticus</name>
    <dbReference type="NCBI Taxonomy" id="1690220"/>
    <lineage>
        <taxon>Bacteria</taxon>
        <taxon>Bacillati</taxon>
        <taxon>Actinomycetota</taxon>
        <taxon>Actinomycetes</taxon>
        <taxon>Micrococcales</taxon>
        <taxon>Intrasporangiaceae</taxon>
        <taxon>Phycicoccus</taxon>
    </lineage>
</organism>
<dbReference type="Pfam" id="PF08281">
    <property type="entry name" value="Sigma70_r4_2"/>
    <property type="match status" value="1"/>
</dbReference>
<evidence type="ECO:0000256" key="2">
    <source>
        <dbReference type="ARBA" id="ARBA00023015"/>
    </source>
</evidence>
<keyword evidence="4" id="KW-0238">DNA-binding</keyword>
<dbReference type="InterPro" id="IPR013249">
    <property type="entry name" value="RNA_pol_sigma70_r4_t2"/>
</dbReference>
<keyword evidence="5" id="KW-0804">Transcription</keyword>
<dbReference type="SUPFAM" id="SSF88659">
    <property type="entry name" value="Sigma3 and sigma4 domains of RNA polymerase sigma factors"/>
    <property type="match status" value="1"/>
</dbReference>
<dbReference type="NCBIfam" id="TIGR02937">
    <property type="entry name" value="sigma70-ECF"/>
    <property type="match status" value="1"/>
</dbReference>
<protein>
    <submittedName>
        <fullName evidence="9">Sigma-70 family RNA polymerase sigma factor</fullName>
    </submittedName>
</protein>
<dbReference type="InterPro" id="IPR039425">
    <property type="entry name" value="RNA_pol_sigma-70-like"/>
</dbReference>
<evidence type="ECO:0000256" key="1">
    <source>
        <dbReference type="ARBA" id="ARBA00010641"/>
    </source>
</evidence>
<dbReference type="InterPro" id="IPR014284">
    <property type="entry name" value="RNA_pol_sigma-70_dom"/>
</dbReference>
<feature type="domain" description="RNA polymerase sigma-70 region 2" evidence="7">
    <location>
        <begin position="9"/>
        <end position="76"/>
    </location>
</feature>
<evidence type="ECO:0000256" key="6">
    <source>
        <dbReference type="SAM" id="MobiDB-lite"/>
    </source>
</evidence>
<name>A0A7G9R182_9MICO</name>
<dbReference type="GO" id="GO:0006352">
    <property type="term" value="P:DNA-templated transcription initiation"/>
    <property type="evidence" value="ECO:0007669"/>
    <property type="project" value="InterPro"/>
</dbReference>
<dbReference type="Proteomes" id="UP000515976">
    <property type="component" value="Chromosome"/>
</dbReference>
<keyword evidence="10" id="KW-1185">Reference proteome</keyword>
<accession>A0A7G9R182</accession>
<dbReference type="Pfam" id="PF04542">
    <property type="entry name" value="Sigma70_r2"/>
    <property type="match status" value="1"/>
</dbReference>
<dbReference type="AlphaFoldDB" id="A0A7G9R182"/>
<feature type="domain" description="RNA polymerase sigma factor 70 region 4 type 2" evidence="8">
    <location>
        <begin position="101"/>
        <end position="151"/>
    </location>
</feature>
<comment type="similarity">
    <text evidence="1">Belongs to the sigma-70 factor family. ECF subfamily.</text>
</comment>
<dbReference type="Gene3D" id="1.10.10.10">
    <property type="entry name" value="Winged helix-like DNA-binding domain superfamily/Winged helix DNA-binding domain"/>
    <property type="match status" value="1"/>
</dbReference>
<keyword evidence="2" id="KW-0805">Transcription regulation</keyword>
<feature type="region of interest" description="Disordered" evidence="6">
    <location>
        <begin position="73"/>
        <end position="95"/>
    </location>
</feature>
<sequence length="162" mass="18078">MSLPPFQQLVDDHWRDVARLAHGLAGPVHGDDVAQQAWTQALAAYPRLTHARNLRSWLLTITHRCAMDHHRTRGRTTAHEDPASLAQAPVEPPPQAPDDVLWQRVRALPERQRQAVVLRFVGDLDHRAVAAALATSPGMSRRLVSDALATLRLELTDPEDPR</sequence>
<proteinExistence type="inferred from homology"/>
<dbReference type="InterPro" id="IPR036388">
    <property type="entry name" value="WH-like_DNA-bd_sf"/>
</dbReference>
<gene>
    <name evidence="9" type="ORF">H9L10_14335</name>
</gene>
<evidence type="ECO:0000313" key="9">
    <source>
        <dbReference type="EMBL" id="QNN49357.1"/>
    </source>
</evidence>
<dbReference type="KEGG" id="pei:H9L10_14335"/>
<dbReference type="SUPFAM" id="SSF88946">
    <property type="entry name" value="Sigma2 domain of RNA polymerase sigma factors"/>
    <property type="match status" value="1"/>
</dbReference>
<dbReference type="PANTHER" id="PTHR43133">
    <property type="entry name" value="RNA POLYMERASE ECF-TYPE SIGMA FACTO"/>
    <property type="match status" value="1"/>
</dbReference>
<dbReference type="InterPro" id="IPR013324">
    <property type="entry name" value="RNA_pol_sigma_r3/r4-like"/>
</dbReference>
<evidence type="ECO:0000256" key="3">
    <source>
        <dbReference type="ARBA" id="ARBA00023082"/>
    </source>
</evidence>
<dbReference type="GO" id="GO:0016987">
    <property type="term" value="F:sigma factor activity"/>
    <property type="evidence" value="ECO:0007669"/>
    <property type="project" value="UniProtKB-KW"/>
</dbReference>
<evidence type="ECO:0000256" key="5">
    <source>
        <dbReference type="ARBA" id="ARBA00023163"/>
    </source>
</evidence>
<keyword evidence="3" id="KW-0731">Sigma factor</keyword>
<evidence type="ECO:0000313" key="10">
    <source>
        <dbReference type="Proteomes" id="UP000515976"/>
    </source>
</evidence>
<dbReference type="InterPro" id="IPR013325">
    <property type="entry name" value="RNA_pol_sigma_r2"/>
</dbReference>
<dbReference type="InterPro" id="IPR007627">
    <property type="entry name" value="RNA_pol_sigma70_r2"/>
</dbReference>
<dbReference type="PANTHER" id="PTHR43133:SF8">
    <property type="entry name" value="RNA POLYMERASE SIGMA FACTOR HI_1459-RELATED"/>
    <property type="match status" value="1"/>
</dbReference>